<proteinExistence type="predicted"/>
<dbReference type="EMBL" id="CABITT030000005">
    <property type="protein sequence ID" value="VVB03816.1"/>
    <property type="molecule type" value="Genomic_DNA"/>
</dbReference>
<organism evidence="1 2">
    <name type="scientific">Arabis nemorensis</name>
    <dbReference type="NCBI Taxonomy" id="586526"/>
    <lineage>
        <taxon>Eukaryota</taxon>
        <taxon>Viridiplantae</taxon>
        <taxon>Streptophyta</taxon>
        <taxon>Embryophyta</taxon>
        <taxon>Tracheophyta</taxon>
        <taxon>Spermatophyta</taxon>
        <taxon>Magnoliopsida</taxon>
        <taxon>eudicotyledons</taxon>
        <taxon>Gunneridae</taxon>
        <taxon>Pentapetalae</taxon>
        <taxon>rosids</taxon>
        <taxon>malvids</taxon>
        <taxon>Brassicales</taxon>
        <taxon>Brassicaceae</taxon>
        <taxon>Arabideae</taxon>
        <taxon>Arabis</taxon>
    </lineage>
</organism>
<keyword evidence="2" id="KW-1185">Reference proteome</keyword>
<name>A0A565BR25_9BRAS</name>
<evidence type="ECO:0000313" key="2">
    <source>
        <dbReference type="Proteomes" id="UP000489600"/>
    </source>
</evidence>
<comment type="caution">
    <text evidence="1">The sequence shown here is derived from an EMBL/GenBank/DDBJ whole genome shotgun (WGS) entry which is preliminary data.</text>
</comment>
<dbReference type="Proteomes" id="UP000489600">
    <property type="component" value="Unassembled WGS sequence"/>
</dbReference>
<sequence length="117" mass="12776">MMNWCNLVLQRQKESILCGLGLVMNSRCLEASLAGLVGEALHAPLVVGQAREAPHAPLVVREARLVVGEARHPPRAVRVARIGSATVELVSLLCKLWSGLVFVLLKGSILWIKKTYK</sequence>
<protein>
    <submittedName>
        <fullName evidence="1">Uncharacterized protein</fullName>
    </submittedName>
</protein>
<gene>
    <name evidence="1" type="ORF">ANE_LOCUS14260</name>
</gene>
<dbReference type="AlphaFoldDB" id="A0A565BR25"/>
<reference evidence="1" key="1">
    <citation type="submission" date="2019-07" db="EMBL/GenBank/DDBJ databases">
        <authorList>
            <person name="Dittberner H."/>
        </authorList>
    </citation>
    <scope>NUCLEOTIDE SEQUENCE [LARGE SCALE GENOMIC DNA]</scope>
</reference>
<accession>A0A565BR25</accession>
<evidence type="ECO:0000313" key="1">
    <source>
        <dbReference type="EMBL" id="VVB03816.1"/>
    </source>
</evidence>